<keyword evidence="3" id="KW-0833">Ubl conjugation pathway</keyword>
<protein>
    <recommendedName>
        <fullName evidence="8">Anaphase-promoting complex subunit 5</fullName>
    </recommendedName>
</protein>
<dbReference type="STRING" id="1109443.G4TJL6"/>
<name>G4TJL6_SERID</name>
<gene>
    <name evidence="6" type="ORF">PIIN_05434</name>
</gene>
<dbReference type="GO" id="GO:0045842">
    <property type="term" value="P:positive regulation of mitotic metaphase/anaphase transition"/>
    <property type="evidence" value="ECO:0007669"/>
    <property type="project" value="TreeGrafter"/>
</dbReference>
<dbReference type="Proteomes" id="UP000007148">
    <property type="component" value="Unassembled WGS sequence"/>
</dbReference>
<keyword evidence="4" id="KW-0131">Cell cycle</keyword>
<dbReference type="OMA" id="GMTKWCR"/>
<evidence type="ECO:0000313" key="7">
    <source>
        <dbReference type="Proteomes" id="UP000007148"/>
    </source>
</evidence>
<evidence type="ECO:0000256" key="1">
    <source>
        <dbReference type="ARBA" id="ARBA00022618"/>
    </source>
</evidence>
<dbReference type="InterPro" id="IPR037679">
    <property type="entry name" value="Apc5"/>
</dbReference>
<accession>G4TJL6</accession>
<evidence type="ECO:0008006" key="8">
    <source>
        <dbReference type="Google" id="ProtNLM"/>
    </source>
</evidence>
<sequence>MRRRRDGSNSSSPERNKRTAVDSFSASKPFVLEPHHIWWTALVTLVFPYAELYSPEFVLNVLQVLFRETLDVRPASWEQIILDVCKEECGRKSREGEVLDFRVILHRYAHKLKDPMSVHKLMMEESKKIGLAGAQPGERFVATKRSWFGIYLRRCRLAYMKLSEAALTRLHKALMEWLDGESISYDLSTEIVEEPGYNLIPTFLDSANPGTTDSYECFEYDAHVGDVAGAVDNLRRYFDQRFTPGKQPPRQHVLNALVHYSLTSGEVEMARLMCSEAMNIARTVRDRRALMDVTSLARRLPLKALPTFHDDLDDSRRRQALVERDAEQAKLNPQRYTVIQQGTSPLDLLFDIRLWINAGESISFLFRKCFEAIGAFDLPPELHIWPLDIQWEIYAVDATLWRLAGHATVAEIGDDIVLRNTKPGTEIRLYTLCARARQFFQQGQYVKAFATLFDGETWSHLGLVQYQYWSNEVWHLMWDLATRRCQENFKRQFLEPRKPKVSPFETAETGKKSPEAIRKLIVEASKALTARDITRATMMIIDALHYAEVNHYWYLYRSAVPVFADLELQRGKIQSARHVLEQILPQVARGEDLEQRALVYTIYAKVKMAQSKSGGRVLLEDAIVDLKKAEADYMILEMHASVQDVLYLQAIVYEALGDVVERDGASRDLIKVEELEKMMMQELDTEMIELWDIVCEVGVAVASGDTHWP</sequence>
<evidence type="ECO:0000256" key="4">
    <source>
        <dbReference type="ARBA" id="ARBA00023306"/>
    </source>
</evidence>
<dbReference type="OrthoDB" id="2504561at2759"/>
<feature type="region of interest" description="Disordered" evidence="5">
    <location>
        <begin position="1"/>
        <end position="20"/>
    </location>
</feature>
<dbReference type="EMBL" id="CAFZ01000122">
    <property type="protein sequence ID" value="CCA71497.1"/>
    <property type="molecule type" value="Genomic_DNA"/>
</dbReference>
<dbReference type="InParanoid" id="G4TJL6"/>
<organism evidence="6 7">
    <name type="scientific">Serendipita indica (strain DSM 11827)</name>
    <name type="common">Root endophyte fungus</name>
    <name type="synonym">Piriformospora indica</name>
    <dbReference type="NCBI Taxonomy" id="1109443"/>
    <lineage>
        <taxon>Eukaryota</taxon>
        <taxon>Fungi</taxon>
        <taxon>Dikarya</taxon>
        <taxon>Basidiomycota</taxon>
        <taxon>Agaricomycotina</taxon>
        <taxon>Agaricomycetes</taxon>
        <taxon>Sebacinales</taxon>
        <taxon>Serendipitaceae</taxon>
        <taxon>Serendipita</taxon>
    </lineage>
</organism>
<dbReference type="PANTHER" id="PTHR12830:SF9">
    <property type="entry name" value="ANAPHASE-PROMOTING COMPLEX SUBUNIT 5"/>
    <property type="match status" value="1"/>
</dbReference>
<proteinExistence type="predicted"/>
<dbReference type="eggNOG" id="ENOG502S4I4">
    <property type="taxonomic scope" value="Eukaryota"/>
</dbReference>
<dbReference type="GO" id="GO:0070979">
    <property type="term" value="P:protein K11-linked ubiquitination"/>
    <property type="evidence" value="ECO:0007669"/>
    <property type="project" value="TreeGrafter"/>
</dbReference>
<evidence type="ECO:0000256" key="5">
    <source>
        <dbReference type="SAM" id="MobiDB-lite"/>
    </source>
</evidence>
<dbReference type="GO" id="GO:0031145">
    <property type="term" value="P:anaphase-promoting complex-dependent catabolic process"/>
    <property type="evidence" value="ECO:0007669"/>
    <property type="project" value="TreeGrafter"/>
</dbReference>
<reference evidence="6 7" key="1">
    <citation type="journal article" date="2011" name="PLoS Pathog.">
        <title>Endophytic Life Strategies Decoded by Genome and Transcriptome Analyses of the Mutualistic Root Symbiont Piriformospora indica.</title>
        <authorList>
            <person name="Zuccaro A."/>
            <person name="Lahrmann U."/>
            <person name="Guldener U."/>
            <person name="Langen G."/>
            <person name="Pfiffi S."/>
            <person name="Biedenkopf D."/>
            <person name="Wong P."/>
            <person name="Samans B."/>
            <person name="Grimm C."/>
            <person name="Basiewicz M."/>
            <person name="Murat C."/>
            <person name="Martin F."/>
            <person name="Kogel K.H."/>
        </authorList>
    </citation>
    <scope>NUCLEOTIDE SEQUENCE [LARGE SCALE GENOMIC DNA]</scope>
    <source>
        <strain evidence="6 7">DSM 11827</strain>
    </source>
</reference>
<dbReference type="GO" id="GO:0005680">
    <property type="term" value="C:anaphase-promoting complex"/>
    <property type="evidence" value="ECO:0007669"/>
    <property type="project" value="InterPro"/>
</dbReference>
<keyword evidence="2" id="KW-0498">Mitosis</keyword>
<evidence type="ECO:0000256" key="2">
    <source>
        <dbReference type="ARBA" id="ARBA00022776"/>
    </source>
</evidence>
<dbReference type="AlphaFoldDB" id="G4TJL6"/>
<dbReference type="GO" id="GO:0051301">
    <property type="term" value="P:cell division"/>
    <property type="evidence" value="ECO:0007669"/>
    <property type="project" value="UniProtKB-KW"/>
</dbReference>
<dbReference type="HOGENOM" id="CLU_025689_0_0_1"/>
<keyword evidence="1" id="KW-0132">Cell division</keyword>
<comment type="caution">
    <text evidence="6">The sequence shown here is derived from an EMBL/GenBank/DDBJ whole genome shotgun (WGS) entry which is preliminary data.</text>
</comment>
<keyword evidence="7" id="KW-1185">Reference proteome</keyword>
<evidence type="ECO:0000313" key="6">
    <source>
        <dbReference type="EMBL" id="CCA71497.1"/>
    </source>
</evidence>
<dbReference type="PANTHER" id="PTHR12830">
    <property type="entry name" value="ANAPHASE-PROMOTING COMPLEX SUBUNIT 5"/>
    <property type="match status" value="1"/>
</dbReference>
<evidence type="ECO:0000256" key="3">
    <source>
        <dbReference type="ARBA" id="ARBA00022786"/>
    </source>
</evidence>